<dbReference type="InterPro" id="IPR007801">
    <property type="entry name" value="MbnB/TglH/ChrH"/>
</dbReference>
<proteinExistence type="predicted"/>
<organism evidence="1 2">
    <name type="scientific">Vibrio albus</name>
    <dbReference type="NCBI Taxonomy" id="2200953"/>
    <lineage>
        <taxon>Bacteria</taxon>
        <taxon>Pseudomonadati</taxon>
        <taxon>Pseudomonadota</taxon>
        <taxon>Gammaproteobacteria</taxon>
        <taxon>Vibrionales</taxon>
        <taxon>Vibrionaceae</taxon>
        <taxon>Vibrio</taxon>
    </lineage>
</organism>
<protein>
    <submittedName>
        <fullName evidence="1">Uncharacterized protein</fullName>
    </submittedName>
</protein>
<reference evidence="1 2" key="1">
    <citation type="submission" date="2018-05" db="EMBL/GenBank/DDBJ databases">
        <title>Vibrio limimaris sp. nov., isolated from marine sediment.</title>
        <authorList>
            <person name="Li C.-M."/>
        </authorList>
    </citation>
    <scope>NUCLEOTIDE SEQUENCE [LARGE SCALE GENOMIC DNA]</scope>
    <source>
        <strain evidence="1 2">E4404</strain>
    </source>
</reference>
<dbReference type="PANTHER" id="PTHR42194:SF1">
    <property type="entry name" value="UPF0276 PROTEIN HI_1600"/>
    <property type="match status" value="1"/>
</dbReference>
<sequence length="292" mass="33930">MLKTYHPQIGVGLRHPHQDYFLNTNAYLDQGQRPSWLEVHSENYFHQGQEQLVTLRQDYQISCHGIGLSLGSATDVSRQHMQYLKMLVDKVEPMFVSDHLSWSEHDGDYFNDLLPLPYTEEALAIFCRNVMQVQDYLGRELLIENPSSYLSFSHSTIPEWEFLAQVQQRTNCRLLLDLNNIYVSAFNHGFSCEEYLNGINPDSVDEIHLAGFSVKQLEQGEIWIDTHNQPVHKEVWQLFEHWTAQHGSRQTLIEWDQDIPEPAVLLHEAEIASNYLFANQTSDRNESVRKAS</sequence>
<dbReference type="SUPFAM" id="SSF51658">
    <property type="entry name" value="Xylose isomerase-like"/>
    <property type="match status" value="1"/>
</dbReference>
<comment type="caution">
    <text evidence="1">The sequence shown here is derived from an EMBL/GenBank/DDBJ whole genome shotgun (WGS) entry which is preliminary data.</text>
</comment>
<evidence type="ECO:0000313" key="2">
    <source>
        <dbReference type="Proteomes" id="UP000245362"/>
    </source>
</evidence>
<dbReference type="Gene3D" id="3.20.20.150">
    <property type="entry name" value="Divalent-metal-dependent TIM barrel enzymes"/>
    <property type="match status" value="1"/>
</dbReference>
<evidence type="ECO:0000313" key="1">
    <source>
        <dbReference type="EMBL" id="PWI31756.1"/>
    </source>
</evidence>
<name>A0A2U3B4N9_9VIBR</name>
<dbReference type="PANTHER" id="PTHR42194">
    <property type="entry name" value="UPF0276 PROTEIN HI_1600"/>
    <property type="match status" value="1"/>
</dbReference>
<gene>
    <name evidence="1" type="ORF">DI392_19110</name>
</gene>
<dbReference type="AlphaFoldDB" id="A0A2U3B4N9"/>
<dbReference type="Pfam" id="PF05114">
    <property type="entry name" value="MbnB_TglH_ChrH"/>
    <property type="match status" value="1"/>
</dbReference>
<keyword evidence="2" id="KW-1185">Reference proteome</keyword>
<accession>A0A2U3B4N9</accession>
<dbReference type="EMBL" id="QFWT01000016">
    <property type="protein sequence ID" value="PWI31756.1"/>
    <property type="molecule type" value="Genomic_DNA"/>
</dbReference>
<dbReference type="RefSeq" id="WP_109321292.1">
    <property type="nucleotide sequence ID" value="NZ_QFWT01000016.1"/>
</dbReference>
<dbReference type="NCBIfam" id="NF003818">
    <property type="entry name" value="PRK05409.1"/>
    <property type="match status" value="1"/>
</dbReference>
<dbReference type="OrthoDB" id="9763101at2"/>
<dbReference type="InterPro" id="IPR036237">
    <property type="entry name" value="Xyl_isomerase-like_sf"/>
</dbReference>
<dbReference type="Proteomes" id="UP000245362">
    <property type="component" value="Unassembled WGS sequence"/>
</dbReference>